<dbReference type="RefSeq" id="WP_345369302.1">
    <property type="nucleotide sequence ID" value="NZ_BAABJX010000016.1"/>
</dbReference>
<proteinExistence type="predicted"/>
<keyword evidence="2" id="KW-1185">Reference proteome</keyword>
<evidence type="ECO:0000313" key="1">
    <source>
        <dbReference type="EMBL" id="GAA4825457.1"/>
    </source>
</evidence>
<protein>
    <submittedName>
        <fullName evidence="1">Uncharacterized protein</fullName>
    </submittedName>
</protein>
<comment type="caution">
    <text evidence="1">The sequence shown here is derived from an EMBL/GenBank/DDBJ whole genome shotgun (WGS) entry which is preliminary data.</text>
</comment>
<sequence length="81" mass="9045">MIKNKFFIGQKVFVVVADMVFKGEINNISLFEAADEDQQAELGYTVGYCHGPETRYVSESCIYGTIEEAIKVMPQIFGQAS</sequence>
<name>A0ABP9D350_9BACT</name>
<gene>
    <name evidence="1" type="ORF">GCM10023331_07380</name>
</gene>
<organism evidence="1 2">
    <name type="scientific">Algivirga pacifica</name>
    <dbReference type="NCBI Taxonomy" id="1162670"/>
    <lineage>
        <taxon>Bacteria</taxon>
        <taxon>Pseudomonadati</taxon>
        <taxon>Bacteroidota</taxon>
        <taxon>Cytophagia</taxon>
        <taxon>Cytophagales</taxon>
        <taxon>Flammeovirgaceae</taxon>
        <taxon>Algivirga</taxon>
    </lineage>
</organism>
<evidence type="ECO:0000313" key="2">
    <source>
        <dbReference type="Proteomes" id="UP001500298"/>
    </source>
</evidence>
<dbReference type="Proteomes" id="UP001500298">
    <property type="component" value="Unassembled WGS sequence"/>
</dbReference>
<reference evidence="2" key="1">
    <citation type="journal article" date="2019" name="Int. J. Syst. Evol. Microbiol.">
        <title>The Global Catalogue of Microorganisms (GCM) 10K type strain sequencing project: providing services to taxonomists for standard genome sequencing and annotation.</title>
        <authorList>
            <consortium name="The Broad Institute Genomics Platform"/>
            <consortium name="The Broad Institute Genome Sequencing Center for Infectious Disease"/>
            <person name="Wu L."/>
            <person name="Ma J."/>
        </authorList>
    </citation>
    <scope>NUCLEOTIDE SEQUENCE [LARGE SCALE GENOMIC DNA]</scope>
    <source>
        <strain evidence="2">JCM 18326</strain>
    </source>
</reference>
<accession>A0ABP9D350</accession>
<dbReference type="EMBL" id="BAABJX010000016">
    <property type="protein sequence ID" value="GAA4825457.1"/>
    <property type="molecule type" value="Genomic_DNA"/>
</dbReference>